<organism evidence="2 3">
    <name type="scientific">Lentibacter algarum</name>
    <dbReference type="NCBI Taxonomy" id="576131"/>
    <lineage>
        <taxon>Bacteria</taxon>
        <taxon>Pseudomonadati</taxon>
        <taxon>Pseudomonadota</taxon>
        <taxon>Alphaproteobacteria</taxon>
        <taxon>Rhodobacterales</taxon>
        <taxon>Roseobacteraceae</taxon>
        <taxon>Lentibacter</taxon>
    </lineage>
</organism>
<dbReference type="Proteomes" id="UP000199026">
    <property type="component" value="Unassembled WGS sequence"/>
</dbReference>
<feature type="chain" id="PRO_5011479114" description="DUF2155 domain-containing protein" evidence="1">
    <location>
        <begin position="20"/>
        <end position="119"/>
    </location>
</feature>
<proteinExistence type="predicted"/>
<name>A0A1H3IFG8_9RHOB</name>
<dbReference type="EMBL" id="FNPR01000001">
    <property type="protein sequence ID" value="SDY26613.1"/>
    <property type="molecule type" value="Genomic_DNA"/>
</dbReference>
<dbReference type="GeneID" id="78123835"/>
<dbReference type="STRING" id="576131.SAMN05444486_1011051"/>
<keyword evidence="3" id="KW-1185">Reference proteome</keyword>
<dbReference type="AlphaFoldDB" id="A0A1H3IFG8"/>
<evidence type="ECO:0008006" key="4">
    <source>
        <dbReference type="Google" id="ProtNLM"/>
    </source>
</evidence>
<keyword evidence="1" id="KW-0732">Signal</keyword>
<dbReference type="RefSeq" id="WP_089888390.1">
    <property type="nucleotide sequence ID" value="NZ_CALJFH010000030.1"/>
</dbReference>
<protein>
    <recommendedName>
        <fullName evidence="4">DUF2155 domain-containing protein</fullName>
    </recommendedName>
</protein>
<feature type="signal peptide" evidence="1">
    <location>
        <begin position="1"/>
        <end position="19"/>
    </location>
</feature>
<sequence length="119" mass="12638">MKRLGIALALFLAGSAVSAEQVSLGSGAILRGLDKVNGKTSDLDMANGTSVEFGRLIVSLGECRYPEGNPSGDAYAFLTIRETGKPDLIFSGWMVASSPALSALDHARYDVWVTRCKTQ</sequence>
<dbReference type="OrthoDB" id="9810376at2"/>
<evidence type="ECO:0000256" key="1">
    <source>
        <dbReference type="SAM" id="SignalP"/>
    </source>
</evidence>
<dbReference type="InterPro" id="IPR019225">
    <property type="entry name" value="DUF2155"/>
</dbReference>
<accession>A0A1H3IFG8</accession>
<dbReference type="Pfam" id="PF09923">
    <property type="entry name" value="DUF2155"/>
    <property type="match status" value="1"/>
</dbReference>
<reference evidence="2" key="1">
    <citation type="submission" date="2016-10" db="EMBL/GenBank/DDBJ databases">
        <authorList>
            <person name="de Groot N.N."/>
        </authorList>
    </citation>
    <scope>NUCLEOTIDE SEQUENCE [LARGE SCALE GENOMIC DNA]</scope>
    <source>
        <strain evidence="2">DSM 24677</strain>
    </source>
</reference>
<gene>
    <name evidence="2" type="ORF">SAMN05444486_1011051</name>
</gene>
<evidence type="ECO:0000313" key="3">
    <source>
        <dbReference type="Proteomes" id="UP000199026"/>
    </source>
</evidence>
<evidence type="ECO:0000313" key="2">
    <source>
        <dbReference type="EMBL" id="SDY26613.1"/>
    </source>
</evidence>